<comment type="caution">
    <text evidence="2">The sequence shown here is derived from an EMBL/GenBank/DDBJ whole genome shotgun (WGS) entry which is preliminary data.</text>
</comment>
<dbReference type="CDD" id="cd09854">
    <property type="entry name" value="PIN_VapC-like"/>
    <property type="match status" value="1"/>
</dbReference>
<dbReference type="SUPFAM" id="SSF88723">
    <property type="entry name" value="PIN domain-like"/>
    <property type="match status" value="1"/>
</dbReference>
<organism evidence="2 3">
    <name type="scientific">Candidatus Woesebacteria bacterium RIFCSPHIGHO2_01_FULL_38_9b</name>
    <dbReference type="NCBI Taxonomy" id="1802493"/>
    <lineage>
        <taxon>Bacteria</taxon>
        <taxon>Candidatus Woeseibacteriota</taxon>
    </lineage>
</organism>
<dbReference type="Pfam" id="PF01850">
    <property type="entry name" value="PIN"/>
    <property type="match status" value="1"/>
</dbReference>
<evidence type="ECO:0000259" key="1">
    <source>
        <dbReference type="Pfam" id="PF01850"/>
    </source>
</evidence>
<dbReference type="AlphaFoldDB" id="A0A1F7Y5S0"/>
<reference evidence="2 3" key="1">
    <citation type="journal article" date="2016" name="Nat. Commun.">
        <title>Thousands of microbial genomes shed light on interconnected biogeochemical processes in an aquifer system.</title>
        <authorList>
            <person name="Anantharaman K."/>
            <person name="Brown C.T."/>
            <person name="Hug L.A."/>
            <person name="Sharon I."/>
            <person name="Castelle C.J."/>
            <person name="Probst A.J."/>
            <person name="Thomas B.C."/>
            <person name="Singh A."/>
            <person name="Wilkins M.J."/>
            <person name="Karaoz U."/>
            <person name="Brodie E.L."/>
            <person name="Williams K.H."/>
            <person name="Hubbard S.S."/>
            <person name="Banfield J.F."/>
        </authorList>
    </citation>
    <scope>NUCLEOTIDE SEQUENCE [LARGE SCALE GENOMIC DNA]</scope>
</reference>
<dbReference type="InterPro" id="IPR002716">
    <property type="entry name" value="PIN_dom"/>
</dbReference>
<sequence length="128" mass="14778">MDNRVFLDTNYFIDAIHRKPEKNILEALIGYAAYVSPISVPIYCYLFKIEVPNDNLSIQIEKFRFVDLTREILEKAVSGPTKDLEDNIQLHSAAEAECDYFLTNDEELLKMKFFGKTKIASKLSDNYS</sequence>
<dbReference type="Proteomes" id="UP000178750">
    <property type="component" value="Unassembled WGS sequence"/>
</dbReference>
<gene>
    <name evidence="2" type="ORF">A2863_03260</name>
</gene>
<protein>
    <recommendedName>
        <fullName evidence="1">PIN domain-containing protein</fullName>
    </recommendedName>
</protein>
<dbReference type="InterPro" id="IPR029060">
    <property type="entry name" value="PIN-like_dom_sf"/>
</dbReference>
<evidence type="ECO:0000313" key="3">
    <source>
        <dbReference type="Proteomes" id="UP000178750"/>
    </source>
</evidence>
<evidence type="ECO:0000313" key="2">
    <source>
        <dbReference type="EMBL" id="OGM21978.1"/>
    </source>
</evidence>
<accession>A0A1F7Y5S0</accession>
<name>A0A1F7Y5S0_9BACT</name>
<feature type="domain" description="PIN" evidence="1">
    <location>
        <begin position="5"/>
        <end position="112"/>
    </location>
</feature>
<dbReference type="EMBL" id="MGGF01000013">
    <property type="protein sequence ID" value="OGM21978.1"/>
    <property type="molecule type" value="Genomic_DNA"/>
</dbReference>
<proteinExistence type="predicted"/>